<dbReference type="SUPFAM" id="SSF50978">
    <property type="entry name" value="WD40 repeat-like"/>
    <property type="match status" value="1"/>
</dbReference>
<dbReference type="Pfam" id="PF04937">
    <property type="entry name" value="DUF659"/>
    <property type="match status" value="1"/>
</dbReference>
<dbReference type="InterPro" id="IPR012337">
    <property type="entry name" value="RNaseH-like_sf"/>
</dbReference>
<dbReference type="PROSITE" id="PS50952">
    <property type="entry name" value="KIX"/>
    <property type="match status" value="1"/>
</dbReference>
<dbReference type="Gene3D" id="1.10.246.20">
    <property type="entry name" value="Coactivator CBP, KIX domain"/>
    <property type="match status" value="1"/>
</dbReference>
<keyword evidence="1" id="KW-0539">Nucleus</keyword>
<dbReference type="PANTHER" id="PTHR13743">
    <property type="entry name" value="BEIGE/BEACH-RELATED"/>
    <property type="match status" value="1"/>
</dbReference>
<dbReference type="GO" id="GO:0008104">
    <property type="term" value="P:intracellular protein localization"/>
    <property type="evidence" value="ECO:0007669"/>
    <property type="project" value="TreeGrafter"/>
</dbReference>
<organism evidence="3 4">
    <name type="scientific">Daphnia galeata</name>
    <dbReference type="NCBI Taxonomy" id="27404"/>
    <lineage>
        <taxon>Eukaryota</taxon>
        <taxon>Metazoa</taxon>
        <taxon>Ecdysozoa</taxon>
        <taxon>Arthropoda</taxon>
        <taxon>Crustacea</taxon>
        <taxon>Branchiopoda</taxon>
        <taxon>Diplostraca</taxon>
        <taxon>Cladocera</taxon>
        <taxon>Anomopoda</taxon>
        <taxon>Daphniidae</taxon>
        <taxon>Daphnia</taxon>
    </lineage>
</organism>
<gene>
    <name evidence="3" type="ORF">DGAL_LOCUS4404</name>
</gene>
<accession>A0A8J2RL87</accession>
<dbReference type="InterPro" id="IPR003101">
    <property type="entry name" value="KIX_dom"/>
</dbReference>
<proteinExistence type="predicted"/>
<name>A0A8J2RL87_9CRUS</name>
<evidence type="ECO:0000313" key="3">
    <source>
        <dbReference type="EMBL" id="CAH0102029.1"/>
    </source>
</evidence>
<dbReference type="AlphaFoldDB" id="A0A8J2RL87"/>
<dbReference type="GO" id="GO:0003712">
    <property type="term" value="F:transcription coregulator activity"/>
    <property type="evidence" value="ECO:0007669"/>
    <property type="project" value="InterPro"/>
</dbReference>
<dbReference type="InterPro" id="IPR050865">
    <property type="entry name" value="BEACH_Domain"/>
</dbReference>
<dbReference type="Pfam" id="PF00400">
    <property type="entry name" value="WD40"/>
    <property type="match status" value="1"/>
</dbReference>
<dbReference type="InterPro" id="IPR036529">
    <property type="entry name" value="KIX_dom_sf"/>
</dbReference>
<dbReference type="InterPro" id="IPR036322">
    <property type="entry name" value="WD40_repeat_dom_sf"/>
</dbReference>
<dbReference type="GO" id="GO:0005829">
    <property type="term" value="C:cytosol"/>
    <property type="evidence" value="ECO:0007669"/>
    <property type="project" value="TreeGrafter"/>
</dbReference>
<dbReference type="GO" id="GO:0016020">
    <property type="term" value="C:membrane"/>
    <property type="evidence" value="ECO:0007669"/>
    <property type="project" value="TreeGrafter"/>
</dbReference>
<dbReference type="Gene3D" id="2.130.10.10">
    <property type="entry name" value="YVTN repeat-like/Quinoprotein amine dehydrogenase"/>
    <property type="match status" value="1"/>
</dbReference>
<dbReference type="OrthoDB" id="6359227at2759"/>
<dbReference type="EMBL" id="CAKKLH010000070">
    <property type="protein sequence ID" value="CAH0102029.1"/>
    <property type="molecule type" value="Genomic_DNA"/>
</dbReference>
<dbReference type="PANTHER" id="PTHR13743:SF162">
    <property type="entry name" value="NEUROBEACHIN"/>
    <property type="match status" value="1"/>
</dbReference>
<dbReference type="InterPro" id="IPR015943">
    <property type="entry name" value="WD40/YVTN_repeat-like_dom_sf"/>
</dbReference>
<dbReference type="GO" id="GO:0019901">
    <property type="term" value="F:protein kinase binding"/>
    <property type="evidence" value="ECO:0007669"/>
    <property type="project" value="TreeGrafter"/>
</dbReference>
<comment type="caution">
    <text evidence="3">The sequence shown here is derived from an EMBL/GenBank/DDBJ whole genome shotgun (WGS) entry which is preliminary data.</text>
</comment>
<dbReference type="Proteomes" id="UP000789390">
    <property type="component" value="Unassembled WGS sequence"/>
</dbReference>
<dbReference type="SMART" id="SM00320">
    <property type="entry name" value="WD40"/>
    <property type="match status" value="2"/>
</dbReference>
<sequence>MPKVKVPKSAQLRQFVKQFGDNLLATDGIKLTKFEQHFATKKPVKAVENQKNPKEKQLFVNAAFENQGKLSQFNLDLALALTSADIPFFKLENPELRTFLEKYCTNQSIPHELTLRKRYLSICYNQTMKNISDEVKGKKIWVSVDETTDVMGRMIGNVVIGILLESAEEAGKTYLLNSVHLEHTNHATMCTLFLDSIKLLGDSFDAKTQILLLVTDGVAYMLLFGKTIKDIYPKMIHVTCLDHALHRLCETTRLLYSDVNELISNGKKIFRKSPSRIQKFKTLAPGVPLPPRPIVTRWGTWLDAAKYYADYFDNVYEVIFSLEEDDAASIGIAQGMLTKPNIKSQLTYICANFLHLKYAILELEKKGLPLVSAVNTVLDIEDNLPLGDQDYQELEIVRLPQPVPRVIPQTIVTRSVTTARDLATWVANTRNNNQQTALFNQATTALQQQTAAVLNQASTLAFAVGSQSKLLRWGFQCNPACIVNEFCPLNSSTPWRPYNLELSQVIVYKVQKSKWWHYLVSEVMRSQMVQELGQALNPYPSLIYEKEFEIVAAYMREVESVMYKTAESSNTSLHSAKSQEFKTDMDRRFLQRILSSESLALDCPLVALENQIRSFGQTPSQLLIESHPLSSAMHLLSDGGCVHVDEVSVKRGRRSSVSQYLSPVTSVVSVYANLQFALNRWNPACVPTALLQQLTVAKIAQIVYGHFGIVTCLSRLECNITFDCYIASGSEDCTVLLWYWNARTQTIVGESADCPIPRAALTGHESAIISVALSAEMGLVVSGSQVWIIFDPTTFGDLLWSLEPLESYSYCSPQNIVLSHEALAAVHYQKGNIVTYTVNGKTM</sequence>
<dbReference type="InterPro" id="IPR001680">
    <property type="entry name" value="WD40_rpt"/>
</dbReference>
<evidence type="ECO:0000259" key="2">
    <source>
        <dbReference type="PROSITE" id="PS50952"/>
    </source>
</evidence>
<evidence type="ECO:0000313" key="4">
    <source>
        <dbReference type="Proteomes" id="UP000789390"/>
    </source>
</evidence>
<dbReference type="SUPFAM" id="SSF53098">
    <property type="entry name" value="Ribonuclease H-like"/>
    <property type="match status" value="1"/>
</dbReference>
<protein>
    <recommendedName>
        <fullName evidence="2">KIX domain-containing protein</fullName>
    </recommendedName>
</protein>
<evidence type="ECO:0000256" key="1">
    <source>
        <dbReference type="ARBA" id="ARBA00023242"/>
    </source>
</evidence>
<dbReference type="InterPro" id="IPR007021">
    <property type="entry name" value="DUF659"/>
</dbReference>
<reference evidence="3" key="1">
    <citation type="submission" date="2021-11" db="EMBL/GenBank/DDBJ databases">
        <authorList>
            <person name="Schell T."/>
        </authorList>
    </citation>
    <scope>NUCLEOTIDE SEQUENCE</scope>
    <source>
        <strain evidence="3">M5</strain>
    </source>
</reference>
<dbReference type="GO" id="GO:0006355">
    <property type="term" value="P:regulation of DNA-templated transcription"/>
    <property type="evidence" value="ECO:0007669"/>
    <property type="project" value="InterPro"/>
</dbReference>
<feature type="domain" description="KIX" evidence="2">
    <location>
        <begin position="511"/>
        <end position="588"/>
    </location>
</feature>
<keyword evidence="4" id="KW-1185">Reference proteome</keyword>